<dbReference type="EC" id="3.6.4.12" evidence="6"/>
<evidence type="ECO:0000313" key="7">
    <source>
        <dbReference type="Proteomes" id="UP001296943"/>
    </source>
</evidence>
<dbReference type="Pfam" id="PF13361">
    <property type="entry name" value="UvrD_C"/>
    <property type="match status" value="1"/>
</dbReference>
<dbReference type="InterPro" id="IPR027417">
    <property type="entry name" value="P-loop_NTPase"/>
</dbReference>
<dbReference type="RefSeq" id="WP_204501594.1">
    <property type="nucleotide sequence ID" value="NZ_JAFBDR010000023.1"/>
</dbReference>
<evidence type="ECO:0000313" key="6">
    <source>
        <dbReference type="EMBL" id="MBM7572918.1"/>
    </source>
</evidence>
<keyword evidence="7" id="KW-1185">Reference proteome</keyword>
<accession>A0ABS2N4E3</accession>
<dbReference type="Gene3D" id="3.40.50.300">
    <property type="entry name" value="P-loop containing nucleotide triphosphate hydrolases"/>
    <property type="match status" value="1"/>
</dbReference>
<evidence type="ECO:0000256" key="4">
    <source>
        <dbReference type="ARBA" id="ARBA00022840"/>
    </source>
</evidence>
<evidence type="ECO:0000259" key="5">
    <source>
        <dbReference type="Pfam" id="PF13361"/>
    </source>
</evidence>
<dbReference type="Proteomes" id="UP001296943">
    <property type="component" value="Unassembled WGS sequence"/>
</dbReference>
<dbReference type="EMBL" id="JAFBDR010000023">
    <property type="protein sequence ID" value="MBM7572918.1"/>
    <property type="molecule type" value="Genomic_DNA"/>
</dbReference>
<evidence type="ECO:0000256" key="2">
    <source>
        <dbReference type="ARBA" id="ARBA00022801"/>
    </source>
</evidence>
<protein>
    <submittedName>
        <fullName evidence="6">DNA helicase-4</fullName>
        <ecNumber evidence="6">3.6.4.12</ecNumber>
    </submittedName>
</protein>
<reference evidence="6 7" key="1">
    <citation type="submission" date="2021-01" db="EMBL/GenBank/DDBJ databases">
        <title>Genomic Encyclopedia of Type Strains, Phase IV (KMG-IV): sequencing the most valuable type-strain genomes for metagenomic binning, comparative biology and taxonomic classification.</title>
        <authorList>
            <person name="Goeker M."/>
        </authorList>
    </citation>
    <scope>NUCLEOTIDE SEQUENCE [LARGE SCALE GENOMIC DNA]</scope>
    <source>
        <strain evidence="6 7">DSM 23711</strain>
    </source>
</reference>
<proteinExistence type="predicted"/>
<dbReference type="InterPro" id="IPR014017">
    <property type="entry name" value="DNA_helicase_UvrD-like_C"/>
</dbReference>
<sequence>MVVAMDTVHSYKGKEEHAVIVVDAVNRSFPLIHPRNIFFEVLGNTIERVISEEKRLFYVALSRAMKSIVFLTEGGNVSPFLMNVIRKSVINPIDLNILNVPERKGTHYVVRVTNKYSFEDTYNIKSYLNENKYHWNPVDKTWNKHFDGRSFSRESILRESWIGYAKNVNISVQDEFENKIMDISLENGKIQ</sequence>
<evidence type="ECO:0000256" key="3">
    <source>
        <dbReference type="ARBA" id="ARBA00022806"/>
    </source>
</evidence>
<organism evidence="6 7">
    <name type="scientific">Aquibacillus albus</name>
    <dbReference type="NCBI Taxonomy" id="1168171"/>
    <lineage>
        <taxon>Bacteria</taxon>
        <taxon>Bacillati</taxon>
        <taxon>Bacillota</taxon>
        <taxon>Bacilli</taxon>
        <taxon>Bacillales</taxon>
        <taxon>Bacillaceae</taxon>
        <taxon>Aquibacillus</taxon>
    </lineage>
</organism>
<feature type="domain" description="UvrD-like helicase C-terminal" evidence="5">
    <location>
        <begin position="3"/>
        <end position="69"/>
    </location>
</feature>
<keyword evidence="1" id="KW-0547">Nucleotide-binding</keyword>
<comment type="caution">
    <text evidence="6">The sequence shown here is derived from an EMBL/GenBank/DDBJ whole genome shotgun (WGS) entry which is preliminary data.</text>
</comment>
<gene>
    <name evidence="6" type="ORF">JOC48_003450</name>
</gene>
<dbReference type="GO" id="GO:0016787">
    <property type="term" value="F:hydrolase activity"/>
    <property type="evidence" value="ECO:0007669"/>
    <property type="project" value="UniProtKB-KW"/>
</dbReference>
<name>A0ABS2N4E3_9BACI</name>
<dbReference type="GO" id="GO:0003678">
    <property type="term" value="F:DNA helicase activity"/>
    <property type="evidence" value="ECO:0007669"/>
    <property type="project" value="UniProtKB-EC"/>
</dbReference>
<keyword evidence="3 6" id="KW-0347">Helicase</keyword>
<dbReference type="SUPFAM" id="SSF52540">
    <property type="entry name" value="P-loop containing nucleoside triphosphate hydrolases"/>
    <property type="match status" value="1"/>
</dbReference>
<keyword evidence="4" id="KW-0067">ATP-binding</keyword>
<keyword evidence="2 6" id="KW-0378">Hydrolase</keyword>
<evidence type="ECO:0000256" key="1">
    <source>
        <dbReference type="ARBA" id="ARBA00022741"/>
    </source>
</evidence>